<evidence type="ECO:0000313" key="4">
    <source>
        <dbReference type="EMBL" id="EGH29577.1"/>
    </source>
</evidence>
<dbReference type="Gene3D" id="3.90.79.10">
    <property type="entry name" value="Nucleoside Triphosphate Pyrophosphohydrolase"/>
    <property type="match status" value="1"/>
</dbReference>
<dbReference type="HOGENOM" id="CLU_116638_0_1_6"/>
<dbReference type="SUPFAM" id="SSF55811">
    <property type="entry name" value="Nudix"/>
    <property type="match status" value="1"/>
</dbReference>
<evidence type="ECO:0000313" key="5">
    <source>
        <dbReference type="Proteomes" id="UP000004471"/>
    </source>
</evidence>
<feature type="domain" description="Nudix hydrolase" evidence="3">
    <location>
        <begin position="1"/>
        <end position="129"/>
    </location>
</feature>
<organism evidence="4 5">
    <name type="scientific">Pseudomonas syringae pv. japonica str. M301072</name>
    <dbReference type="NCBI Taxonomy" id="629262"/>
    <lineage>
        <taxon>Bacteria</taxon>
        <taxon>Pseudomonadati</taxon>
        <taxon>Pseudomonadota</taxon>
        <taxon>Gammaproteobacteria</taxon>
        <taxon>Pseudomonadales</taxon>
        <taxon>Pseudomonadaceae</taxon>
        <taxon>Pseudomonas</taxon>
        <taxon>Pseudomonas syringae</taxon>
    </lineage>
</organism>
<evidence type="ECO:0000256" key="2">
    <source>
        <dbReference type="ARBA" id="ARBA00022801"/>
    </source>
</evidence>
<sequence length="142" mass="16011">MVDKACPVVLRSRQALEILAFEHPLAGLQLVKGSVEPGESTDVAAVRELVEEAGIQGRVVRHLGTWRSHITGHTWAFHECHVAQDLPDTWVHHAEDDGGHEFRFFWHPLVSEPSDAWHQIYKDALGFLRFNLATRLPLPLLA</sequence>
<comment type="cofactor">
    <cofactor evidence="1">
        <name>Mg(2+)</name>
        <dbReference type="ChEBI" id="CHEBI:18420"/>
    </cofactor>
</comment>
<dbReference type="Pfam" id="PF00293">
    <property type="entry name" value="NUDIX"/>
    <property type="match status" value="1"/>
</dbReference>
<dbReference type="AlphaFoldDB" id="F3FH91"/>
<accession>F3FH91</accession>
<evidence type="ECO:0000256" key="1">
    <source>
        <dbReference type="ARBA" id="ARBA00001946"/>
    </source>
</evidence>
<dbReference type="InterPro" id="IPR015797">
    <property type="entry name" value="NUDIX_hydrolase-like_dom_sf"/>
</dbReference>
<keyword evidence="2" id="KW-0378">Hydrolase</keyword>
<dbReference type="CDD" id="cd04663">
    <property type="entry name" value="NUDIX_Hydrolase"/>
    <property type="match status" value="1"/>
</dbReference>
<name>F3FH91_PSESX</name>
<dbReference type="PROSITE" id="PS51462">
    <property type="entry name" value="NUDIX"/>
    <property type="match status" value="1"/>
</dbReference>
<proteinExistence type="predicted"/>
<dbReference type="InterPro" id="IPR000086">
    <property type="entry name" value="NUDIX_hydrolase_dom"/>
</dbReference>
<dbReference type="Proteomes" id="UP000004471">
    <property type="component" value="Unassembled WGS sequence"/>
</dbReference>
<comment type="caution">
    <text evidence="4">The sequence shown here is derived from an EMBL/GenBank/DDBJ whole genome shotgun (WGS) entry which is preliminary data.</text>
</comment>
<protein>
    <submittedName>
        <fullName evidence="4">MutT/nudix family protein</fullName>
    </submittedName>
</protein>
<dbReference type="GO" id="GO:0016787">
    <property type="term" value="F:hydrolase activity"/>
    <property type="evidence" value="ECO:0007669"/>
    <property type="project" value="UniProtKB-KW"/>
</dbReference>
<dbReference type="PROSITE" id="PS00893">
    <property type="entry name" value="NUDIX_BOX"/>
    <property type="match status" value="1"/>
</dbReference>
<evidence type="ECO:0000259" key="3">
    <source>
        <dbReference type="PROSITE" id="PS51462"/>
    </source>
</evidence>
<dbReference type="InterPro" id="IPR020084">
    <property type="entry name" value="NUDIX_hydrolase_CS"/>
</dbReference>
<reference evidence="4 5" key="1">
    <citation type="journal article" date="2011" name="PLoS Pathog.">
        <title>Dynamic evolution of pathogenicity revealed by sequencing and comparative genomics of 19 Pseudomonas syringae isolates.</title>
        <authorList>
            <person name="Baltrus D.A."/>
            <person name="Nishimura M.T."/>
            <person name="Romanchuk A."/>
            <person name="Chang J.H."/>
            <person name="Mukhtar M.S."/>
            <person name="Cherkis K."/>
            <person name="Roach J."/>
            <person name="Grant S.R."/>
            <person name="Jones C.D."/>
            <person name="Dangl J.L."/>
        </authorList>
    </citation>
    <scope>NUCLEOTIDE SEQUENCE [LARGE SCALE GENOMIC DNA]</scope>
    <source>
        <strain evidence="5">M301072PT</strain>
    </source>
</reference>
<gene>
    <name evidence="4" type="ORF">PSYJA_11585</name>
</gene>
<dbReference type="EMBL" id="AEAH01000541">
    <property type="protein sequence ID" value="EGH29577.1"/>
    <property type="molecule type" value="Genomic_DNA"/>
</dbReference>